<evidence type="ECO:0000256" key="9">
    <source>
        <dbReference type="SAM" id="SignalP"/>
    </source>
</evidence>
<feature type="transmembrane region" description="Helical" evidence="8">
    <location>
        <begin position="437"/>
        <end position="462"/>
    </location>
</feature>
<dbReference type="Proteomes" id="UP000224634">
    <property type="component" value="Unassembled WGS sequence"/>
</dbReference>
<feature type="transmembrane region" description="Helical" evidence="8">
    <location>
        <begin position="395"/>
        <end position="416"/>
    </location>
</feature>
<gene>
    <name evidence="11" type="ORF">AJ80_06341</name>
</gene>
<feature type="transmembrane region" description="Helical" evidence="8">
    <location>
        <begin position="199"/>
        <end position="219"/>
    </location>
</feature>
<dbReference type="EMBL" id="PDNA01000105">
    <property type="protein sequence ID" value="PGH13349.1"/>
    <property type="molecule type" value="Genomic_DNA"/>
</dbReference>
<evidence type="ECO:0000313" key="12">
    <source>
        <dbReference type="Proteomes" id="UP000224634"/>
    </source>
</evidence>
<dbReference type="InterPro" id="IPR040241">
    <property type="entry name" value="TRP_Flc/Pkd2-like"/>
</dbReference>
<comment type="similarity">
    <text evidence="2">Belongs to the transient receptor potential (TRP) ion channel family.</text>
</comment>
<dbReference type="GO" id="GO:0009272">
    <property type="term" value="P:fungal-type cell wall biogenesis"/>
    <property type="evidence" value="ECO:0007669"/>
    <property type="project" value="TreeGrafter"/>
</dbReference>
<keyword evidence="6 8" id="KW-0472">Membrane</keyword>
<dbReference type="AlphaFoldDB" id="A0A2B7XWM7"/>
<evidence type="ECO:0000313" key="11">
    <source>
        <dbReference type="EMBL" id="PGH13349.1"/>
    </source>
</evidence>
<evidence type="ECO:0000256" key="6">
    <source>
        <dbReference type="ARBA" id="ARBA00023136"/>
    </source>
</evidence>
<feature type="region of interest" description="Disordered" evidence="7">
    <location>
        <begin position="735"/>
        <end position="758"/>
    </location>
</feature>
<dbReference type="Pfam" id="PF06011">
    <property type="entry name" value="TRP"/>
    <property type="match status" value="1"/>
</dbReference>
<keyword evidence="5 8" id="KW-1133">Transmembrane helix</keyword>
<evidence type="ECO:0000256" key="8">
    <source>
        <dbReference type="SAM" id="Phobius"/>
    </source>
</evidence>
<evidence type="ECO:0000256" key="2">
    <source>
        <dbReference type="ARBA" id="ARBA00010642"/>
    </source>
</evidence>
<protein>
    <recommendedName>
        <fullName evidence="10">ML-like domain-containing protein</fullName>
    </recommendedName>
</protein>
<organism evidence="11 12">
    <name type="scientific">Polytolypa hystricis (strain UAMH7299)</name>
    <dbReference type="NCBI Taxonomy" id="1447883"/>
    <lineage>
        <taxon>Eukaryota</taxon>
        <taxon>Fungi</taxon>
        <taxon>Dikarya</taxon>
        <taxon>Ascomycota</taxon>
        <taxon>Pezizomycotina</taxon>
        <taxon>Eurotiomycetes</taxon>
        <taxon>Eurotiomycetidae</taxon>
        <taxon>Onygenales</taxon>
        <taxon>Onygenales incertae sedis</taxon>
        <taxon>Polytolypa</taxon>
    </lineage>
</organism>
<keyword evidence="3 8" id="KW-0812">Transmembrane</keyword>
<feature type="transmembrane region" description="Helical" evidence="8">
    <location>
        <begin position="612"/>
        <end position="629"/>
    </location>
</feature>
<name>A0A2B7XWM7_POLH7</name>
<feature type="transmembrane region" description="Helical" evidence="8">
    <location>
        <begin position="673"/>
        <end position="704"/>
    </location>
</feature>
<dbReference type="STRING" id="1447883.A0A2B7XWM7"/>
<dbReference type="InterPro" id="IPR032800">
    <property type="entry name" value="TRP_N"/>
</dbReference>
<feature type="region of interest" description="Disordered" evidence="7">
    <location>
        <begin position="842"/>
        <end position="892"/>
    </location>
</feature>
<dbReference type="GO" id="GO:0016020">
    <property type="term" value="C:membrane"/>
    <property type="evidence" value="ECO:0007669"/>
    <property type="project" value="UniProtKB-SubCell"/>
</dbReference>
<feature type="transmembrane region" description="Helical" evidence="8">
    <location>
        <begin position="231"/>
        <end position="249"/>
    </location>
</feature>
<dbReference type="OrthoDB" id="5377623at2759"/>
<feature type="domain" description="ML-like" evidence="10">
    <location>
        <begin position="53"/>
        <end position="194"/>
    </location>
</feature>
<sequence length="892" mass="98876">MSRRSFASAWRIVILLTFFLSLIQFSQAGDSVRWISTTDAKGKTVHLADNRKPTLYTRDFGDCLGSSQVHLTRFNAALYRDNLTVVFHFKGSTTVTHENLMMYIGVFAYGESRFELTFDPCLANMYSLCPMNASVPIEAEGFIPVSPTDIDTMPAIAGTIPDFEGQVIARMFANSTQSEIGCYSSIVTNGVTLAHPRTVGSILALFLLAAVVSSAALAIYGTDVSSVRNHFAHSPSIFVAFSILHHIYFTGALSMDWPSVLPAFWSNYAWFSGMIYSEKMQNSITRVAGIYGGKSILGAAASGYNNTNVGGGYDSSSIYRDSSVTRDALPGTRRLLKRLSQDTANTAASGFSNNAGGWHGSPVRAGLPLPGNYSGFPGVLSVERIPASNAFLTGLFWFLSLIGCVVVAVAFAKVALEILCRTNTIKTSRFNYFRANWLWFLSAAVQRTAFIGFFMMTLLALFQLRLGGSSAVLSIAGTVLFILFISMWGSAGYALYCRWKDGTLILESDRLLLKRERCLRFLPWYRVMRKSSVSLEEEQTAPSISLPWWRIYYLPSTAVNSPIHEDEGFMKRFGWLSARFKESKWWFFSAWLVYEFLRASFFGAAAGHPMRQAFGLIVIEFIAMVCIILMRPFESNRLNTLMVYLLGFSKISTLALSTAFHPQFNLNRITATAIGIVIVAIQGILTVCLLVVIAVSTISTYISLTRYREEPSKKKISALVRRKYIDRVENIEKTTDETQLPVTPATESPREEPSFHVSSVKRYPKIGDEEVDEMGRRVVRGTSEFGSATSLPRKIGMPYESQTFAQSRGSQRSLLHLDGNRDRSNSFRRQIPSEFLWEGSLRTGHSSTSLKVPAVQEVDERTPEIENRPRRSASAGPSAAGSRLAAKSAASL</sequence>
<dbReference type="PANTHER" id="PTHR31145:SF7">
    <property type="entry name" value="TRP-LIKE ION CHANNEL"/>
    <property type="match status" value="1"/>
</dbReference>
<dbReference type="Pfam" id="PF14558">
    <property type="entry name" value="TRP_N"/>
    <property type="match status" value="1"/>
</dbReference>
<comment type="caution">
    <text evidence="11">The sequence shown here is derived from an EMBL/GenBank/DDBJ whole genome shotgun (WGS) entry which is preliminary data.</text>
</comment>
<dbReference type="SMART" id="SM01320">
    <property type="entry name" value="TRP_N"/>
    <property type="match status" value="1"/>
</dbReference>
<feature type="compositionally biased region" description="Low complexity" evidence="7">
    <location>
        <begin position="872"/>
        <end position="892"/>
    </location>
</feature>
<dbReference type="InterPro" id="IPR010308">
    <property type="entry name" value="TRP_C"/>
</dbReference>
<dbReference type="GO" id="GO:0055085">
    <property type="term" value="P:transmembrane transport"/>
    <property type="evidence" value="ECO:0007669"/>
    <property type="project" value="TreeGrafter"/>
</dbReference>
<feature type="signal peptide" evidence="9">
    <location>
        <begin position="1"/>
        <end position="28"/>
    </location>
</feature>
<evidence type="ECO:0000256" key="7">
    <source>
        <dbReference type="SAM" id="MobiDB-lite"/>
    </source>
</evidence>
<evidence type="ECO:0000256" key="5">
    <source>
        <dbReference type="ARBA" id="ARBA00022989"/>
    </source>
</evidence>
<evidence type="ECO:0000256" key="3">
    <source>
        <dbReference type="ARBA" id="ARBA00022692"/>
    </source>
</evidence>
<evidence type="ECO:0000256" key="4">
    <source>
        <dbReference type="ARBA" id="ARBA00022729"/>
    </source>
</evidence>
<keyword evidence="12" id="KW-1185">Reference proteome</keyword>
<accession>A0A2B7XWM7</accession>
<feature type="transmembrane region" description="Helical" evidence="8">
    <location>
        <begin position="474"/>
        <end position="496"/>
    </location>
</feature>
<feature type="transmembrane region" description="Helical" evidence="8">
    <location>
        <begin position="641"/>
        <end position="661"/>
    </location>
</feature>
<keyword evidence="4 9" id="KW-0732">Signal</keyword>
<proteinExistence type="inferred from homology"/>
<reference evidence="11 12" key="1">
    <citation type="submission" date="2017-10" db="EMBL/GenBank/DDBJ databases">
        <title>Comparative genomics in systemic dimorphic fungi from Ajellomycetaceae.</title>
        <authorList>
            <person name="Munoz J.F."/>
            <person name="Mcewen J.G."/>
            <person name="Clay O.K."/>
            <person name="Cuomo C.A."/>
        </authorList>
    </citation>
    <scope>NUCLEOTIDE SEQUENCE [LARGE SCALE GENOMIC DNA]</scope>
    <source>
        <strain evidence="11 12">UAMH7299</strain>
    </source>
</reference>
<feature type="compositionally biased region" description="Basic and acidic residues" evidence="7">
    <location>
        <begin position="858"/>
        <end position="869"/>
    </location>
</feature>
<evidence type="ECO:0000259" key="10">
    <source>
        <dbReference type="SMART" id="SM01320"/>
    </source>
</evidence>
<comment type="subcellular location">
    <subcellularLocation>
        <location evidence="1">Membrane</location>
        <topology evidence="1">Multi-pass membrane protein</topology>
    </subcellularLocation>
</comment>
<feature type="transmembrane region" description="Helical" evidence="8">
    <location>
        <begin position="585"/>
        <end position="606"/>
    </location>
</feature>
<feature type="chain" id="PRO_5012767214" description="ML-like domain-containing protein" evidence="9">
    <location>
        <begin position="29"/>
        <end position="892"/>
    </location>
</feature>
<evidence type="ECO:0000256" key="1">
    <source>
        <dbReference type="ARBA" id="ARBA00004141"/>
    </source>
</evidence>
<dbReference type="PANTHER" id="PTHR31145">
    <property type="entry name" value="INTEGRAL MEMBRANE PROTEIN (AFU_ORTHOLOGUE AFUA_7G01610)"/>
    <property type="match status" value="1"/>
</dbReference>